<evidence type="ECO:0000256" key="1">
    <source>
        <dbReference type="SAM" id="Phobius"/>
    </source>
</evidence>
<feature type="transmembrane region" description="Helical" evidence="1">
    <location>
        <begin position="20"/>
        <end position="38"/>
    </location>
</feature>
<evidence type="ECO:0000313" key="3">
    <source>
        <dbReference type="Proteomes" id="UP001166251"/>
    </source>
</evidence>
<name>A0ABS7EGD4_9GAMM</name>
<accession>A0ABS7EGD4</accession>
<keyword evidence="1" id="KW-0472">Membrane</keyword>
<dbReference type="RefSeq" id="WP_220104084.1">
    <property type="nucleotide sequence ID" value="NZ_JAHZSS010000010.1"/>
</dbReference>
<reference evidence="2" key="1">
    <citation type="submission" date="2021-07" db="EMBL/GenBank/DDBJ databases">
        <title>Neiella marina sp. nov., isolated from the intestinal content of sea cucumber Apostichopus japonicus.</title>
        <authorList>
            <person name="Bai X."/>
        </authorList>
    </citation>
    <scope>NUCLEOTIDE SEQUENCE</scope>
    <source>
        <strain evidence="2">126</strain>
    </source>
</reference>
<protein>
    <submittedName>
        <fullName evidence="2">Uncharacterized protein</fullName>
    </submittedName>
</protein>
<feature type="transmembrane region" description="Helical" evidence="1">
    <location>
        <begin position="50"/>
        <end position="70"/>
    </location>
</feature>
<gene>
    <name evidence="2" type="ORF">K0504_10155</name>
</gene>
<dbReference type="Proteomes" id="UP001166251">
    <property type="component" value="Unassembled WGS sequence"/>
</dbReference>
<keyword evidence="1" id="KW-0812">Transmembrane</keyword>
<sequence>MFIKEEGLRCYDISPFLSAAWGRATMGLLVVCTCLTIWPACSHYLATGQVVPWFFFMPVSMLLLGSLFKVRLERREDLIRGVTMFAGIKLWHVFEFEIAAIDHATIVAVAGTLKNEYELAVGGKPLGFRVFSKSIDVVLLRINLALGFRAP</sequence>
<proteinExistence type="predicted"/>
<keyword evidence="1" id="KW-1133">Transmembrane helix</keyword>
<dbReference type="EMBL" id="JAHZSS010000010">
    <property type="protein sequence ID" value="MBW8191401.1"/>
    <property type="molecule type" value="Genomic_DNA"/>
</dbReference>
<comment type="caution">
    <text evidence="2">The sequence shown here is derived from an EMBL/GenBank/DDBJ whole genome shotgun (WGS) entry which is preliminary data.</text>
</comment>
<organism evidence="2 3">
    <name type="scientific">Neiella holothuriorum</name>
    <dbReference type="NCBI Taxonomy" id="2870530"/>
    <lineage>
        <taxon>Bacteria</taxon>
        <taxon>Pseudomonadati</taxon>
        <taxon>Pseudomonadota</taxon>
        <taxon>Gammaproteobacteria</taxon>
        <taxon>Alteromonadales</taxon>
        <taxon>Echinimonadaceae</taxon>
        <taxon>Neiella</taxon>
    </lineage>
</organism>
<keyword evidence="3" id="KW-1185">Reference proteome</keyword>
<evidence type="ECO:0000313" key="2">
    <source>
        <dbReference type="EMBL" id="MBW8191401.1"/>
    </source>
</evidence>